<accession>A2C423</accession>
<name>A2C423_PROM1</name>
<gene>
    <name evidence="1" type="ordered locus">NATL1_16771</name>
</gene>
<organism evidence="1 2">
    <name type="scientific">Prochlorococcus marinus (strain NATL1A)</name>
    <dbReference type="NCBI Taxonomy" id="167555"/>
    <lineage>
        <taxon>Bacteria</taxon>
        <taxon>Bacillati</taxon>
        <taxon>Cyanobacteriota</taxon>
        <taxon>Cyanophyceae</taxon>
        <taxon>Synechococcales</taxon>
        <taxon>Prochlorococcaceae</taxon>
        <taxon>Prochlorococcus</taxon>
    </lineage>
</organism>
<protein>
    <submittedName>
        <fullName evidence="1">Uncharacterized protein</fullName>
    </submittedName>
</protein>
<dbReference type="HOGENOM" id="CLU_3315219_0_0_3"/>
<dbReference type="EMBL" id="CP000553">
    <property type="protein sequence ID" value="ABM76233.1"/>
    <property type="molecule type" value="Genomic_DNA"/>
</dbReference>
<evidence type="ECO:0000313" key="2">
    <source>
        <dbReference type="Proteomes" id="UP000002592"/>
    </source>
</evidence>
<proteinExistence type="predicted"/>
<dbReference type="Proteomes" id="UP000002592">
    <property type="component" value="Chromosome"/>
</dbReference>
<sequence>MRLTAINVISSIWGHSSVGRAPAWHEGHHSSVIGWYETV</sequence>
<reference evidence="2" key="1">
    <citation type="journal article" date="2007" name="PLoS Genet.">
        <title>Patterns and implications of gene gain and loss in the evolution of Prochlorococcus.</title>
        <authorList>
            <person name="Kettler G.C."/>
            <person name="Martiny A.C."/>
            <person name="Huang K."/>
            <person name="Zucker J."/>
            <person name="Coleman M.L."/>
            <person name="Rodrigue S."/>
            <person name="Chen F."/>
            <person name="Lapidus A."/>
            <person name="Ferriera S."/>
            <person name="Johnson J."/>
            <person name="Steglich C."/>
            <person name="Church G.M."/>
            <person name="Richardson P."/>
            <person name="Chisholm S.W."/>
        </authorList>
    </citation>
    <scope>NUCLEOTIDE SEQUENCE [LARGE SCALE GENOMIC DNA]</scope>
    <source>
        <strain evidence="2">NATL1A</strain>
    </source>
</reference>
<dbReference type="KEGG" id="pme:NATL1_16771"/>
<dbReference type="AlphaFoldDB" id="A2C423"/>
<evidence type="ECO:0000313" key="1">
    <source>
        <dbReference type="EMBL" id="ABM76233.1"/>
    </source>
</evidence>